<dbReference type="Gene3D" id="4.10.400.10">
    <property type="entry name" value="Low-density Lipoprotein Receptor"/>
    <property type="match status" value="1"/>
</dbReference>
<evidence type="ECO:0000256" key="3">
    <source>
        <dbReference type="SAM" id="MobiDB-lite"/>
    </source>
</evidence>
<accession>A0A8T2MWV0</accession>
<keyword evidence="4" id="KW-0812">Transmembrane</keyword>
<gene>
    <name evidence="5" type="ORF">JZ751_015769</name>
</gene>
<protein>
    <submittedName>
        <fullName evidence="5">Uncharacterized protein</fullName>
    </submittedName>
</protein>
<dbReference type="PROSITE" id="PS50068">
    <property type="entry name" value="LDLRA_2"/>
    <property type="match status" value="1"/>
</dbReference>
<dbReference type="CDD" id="cd00112">
    <property type="entry name" value="LDLa"/>
    <property type="match status" value="1"/>
</dbReference>
<comment type="caution">
    <text evidence="5">The sequence shown here is derived from an EMBL/GenBank/DDBJ whole genome shotgun (WGS) entry which is preliminary data.</text>
</comment>
<dbReference type="SUPFAM" id="SSF57424">
    <property type="entry name" value="LDL receptor-like module"/>
    <property type="match status" value="1"/>
</dbReference>
<dbReference type="InterPro" id="IPR023415">
    <property type="entry name" value="LDLR_class-A_CS"/>
</dbReference>
<evidence type="ECO:0000256" key="4">
    <source>
        <dbReference type="SAM" id="Phobius"/>
    </source>
</evidence>
<reference evidence="5" key="1">
    <citation type="thesis" date="2021" institute="BYU ScholarsArchive" country="Provo, UT, USA">
        <title>Applications of and Algorithms for Genome Assembly and Genomic Analyses with an Emphasis on Marine Teleosts.</title>
        <authorList>
            <person name="Pickett B.D."/>
        </authorList>
    </citation>
    <scope>NUCLEOTIDE SEQUENCE</scope>
    <source>
        <strain evidence="5">HI-2016</strain>
    </source>
</reference>
<name>A0A8T2MWV0_9TELE</name>
<dbReference type="InterPro" id="IPR002172">
    <property type="entry name" value="LDrepeatLR_classA_rpt"/>
</dbReference>
<dbReference type="Pfam" id="PF00057">
    <property type="entry name" value="Ldl_recept_a"/>
    <property type="match status" value="1"/>
</dbReference>
<evidence type="ECO:0000313" key="6">
    <source>
        <dbReference type="Proteomes" id="UP000824540"/>
    </source>
</evidence>
<dbReference type="InterPro" id="IPR036055">
    <property type="entry name" value="LDL_receptor-like_sf"/>
</dbReference>
<keyword evidence="4" id="KW-0472">Membrane</keyword>
<dbReference type="AlphaFoldDB" id="A0A8T2MWV0"/>
<feature type="region of interest" description="Disordered" evidence="3">
    <location>
        <begin position="163"/>
        <end position="206"/>
    </location>
</feature>
<organism evidence="5 6">
    <name type="scientific">Albula glossodonta</name>
    <name type="common">roundjaw bonefish</name>
    <dbReference type="NCBI Taxonomy" id="121402"/>
    <lineage>
        <taxon>Eukaryota</taxon>
        <taxon>Metazoa</taxon>
        <taxon>Chordata</taxon>
        <taxon>Craniata</taxon>
        <taxon>Vertebrata</taxon>
        <taxon>Euteleostomi</taxon>
        <taxon>Actinopterygii</taxon>
        <taxon>Neopterygii</taxon>
        <taxon>Teleostei</taxon>
        <taxon>Albuliformes</taxon>
        <taxon>Albulidae</taxon>
        <taxon>Albula</taxon>
    </lineage>
</organism>
<evidence type="ECO:0000313" key="5">
    <source>
        <dbReference type="EMBL" id="KAG9332143.1"/>
    </source>
</evidence>
<dbReference type="SMART" id="SM00192">
    <property type="entry name" value="LDLa"/>
    <property type="match status" value="1"/>
</dbReference>
<keyword evidence="6" id="KW-1185">Reference proteome</keyword>
<feature type="transmembrane region" description="Helical" evidence="4">
    <location>
        <begin position="46"/>
        <end position="72"/>
    </location>
</feature>
<dbReference type="EMBL" id="JAFBMS010000253">
    <property type="protein sequence ID" value="KAG9332143.1"/>
    <property type="molecule type" value="Genomic_DNA"/>
</dbReference>
<dbReference type="PROSITE" id="PS01209">
    <property type="entry name" value="LDLRA_1"/>
    <property type="match status" value="1"/>
</dbReference>
<sequence length="262" mass="27481">MEKVRSNKTHPKEHSLAFGSAVTLLAQHKKDSCGDLFSCRCCSRRCFCISGIVFVALATIATALILIMIFGIPLRPLVHRFCSTMQNQSGFLCDDSVTCIQPSGVCNGVQDCPSGADEDPHMCSYVHLCVNTVTASPDSCAKMAGRTVLTGYTAAQESCPSQCSSPGLPSGPAHPPPPADPMALPEDLACPPLPTDPAGITTTAAWPVPPWSKGPFQRVATGLQGNTATLVAVFPAIAGSVPFPQRAVCNQANNSKGRIQKG</sequence>
<keyword evidence="1" id="KW-1015">Disulfide bond</keyword>
<evidence type="ECO:0000256" key="2">
    <source>
        <dbReference type="PROSITE-ProRule" id="PRU00124"/>
    </source>
</evidence>
<dbReference type="OrthoDB" id="2019384at2759"/>
<keyword evidence="4" id="KW-1133">Transmembrane helix</keyword>
<comment type="caution">
    <text evidence="2">Lacks conserved residue(s) required for the propagation of feature annotation.</text>
</comment>
<evidence type="ECO:0000256" key="1">
    <source>
        <dbReference type="ARBA" id="ARBA00023157"/>
    </source>
</evidence>
<proteinExistence type="predicted"/>
<dbReference type="Proteomes" id="UP000824540">
    <property type="component" value="Unassembled WGS sequence"/>
</dbReference>